<keyword evidence="9" id="KW-0469">Meiosis</keyword>
<comment type="caution">
    <text evidence="15">The sequence shown here is derived from an EMBL/GenBank/DDBJ whole genome shotgun (WGS) entry which is preliminary data.</text>
</comment>
<evidence type="ECO:0000256" key="13">
    <source>
        <dbReference type="SAM" id="MobiDB-lite"/>
    </source>
</evidence>
<dbReference type="Proteomes" id="UP000824890">
    <property type="component" value="Unassembled WGS sequence"/>
</dbReference>
<protein>
    <recommendedName>
        <fullName evidence="11">Structural maintenance of chromosomes protein</fullName>
    </recommendedName>
</protein>
<dbReference type="SUPFAM" id="SSF57997">
    <property type="entry name" value="Tropomyosin"/>
    <property type="match status" value="1"/>
</dbReference>
<dbReference type="SUPFAM" id="SSF52540">
    <property type="entry name" value="P-loop containing nucleoside triphosphate hydrolases"/>
    <property type="match status" value="2"/>
</dbReference>
<dbReference type="CDD" id="cd03275">
    <property type="entry name" value="ABC_SMC1_euk"/>
    <property type="match status" value="1"/>
</dbReference>
<gene>
    <name evidence="15" type="ORF">HID58_082226</name>
</gene>
<dbReference type="InterPro" id="IPR003395">
    <property type="entry name" value="RecF/RecN/SMC_N"/>
</dbReference>
<evidence type="ECO:0000256" key="6">
    <source>
        <dbReference type="ARBA" id="ARBA00022776"/>
    </source>
</evidence>
<comment type="subcellular location">
    <subcellularLocation>
        <location evidence="2">Chromosome</location>
    </subcellularLocation>
    <subcellularLocation>
        <location evidence="1 11">Nucleus</location>
    </subcellularLocation>
</comment>
<evidence type="ECO:0000313" key="16">
    <source>
        <dbReference type="Proteomes" id="UP000824890"/>
    </source>
</evidence>
<reference evidence="15 16" key="1">
    <citation type="submission" date="2021-05" db="EMBL/GenBank/DDBJ databases">
        <title>Genome Assembly of Synthetic Allotetraploid Brassica napus Reveals Homoeologous Exchanges between Subgenomes.</title>
        <authorList>
            <person name="Davis J.T."/>
        </authorList>
    </citation>
    <scope>NUCLEOTIDE SEQUENCE [LARGE SCALE GENOMIC DNA]</scope>
    <source>
        <strain evidence="16">cv. Da-Ae</strain>
        <tissue evidence="15">Seedling</tissue>
    </source>
</reference>
<keyword evidence="7 12" id="KW-0175">Coiled coil</keyword>
<feature type="coiled-coil region" evidence="12">
    <location>
        <begin position="164"/>
        <end position="272"/>
    </location>
</feature>
<dbReference type="PANTHER" id="PTHR18937:SF12">
    <property type="entry name" value="STRUCTURAL MAINTENANCE OF CHROMOSOMES PROTEIN"/>
    <property type="match status" value="1"/>
</dbReference>
<evidence type="ECO:0000313" key="15">
    <source>
        <dbReference type="EMBL" id="KAH0865015.1"/>
    </source>
</evidence>
<feature type="region of interest" description="Disordered" evidence="13">
    <location>
        <begin position="437"/>
        <end position="476"/>
    </location>
</feature>
<dbReference type="Pfam" id="PF02463">
    <property type="entry name" value="SMC_N"/>
    <property type="match status" value="1"/>
</dbReference>
<evidence type="ECO:0000259" key="14">
    <source>
        <dbReference type="SMART" id="SM00968"/>
    </source>
</evidence>
<feature type="coiled-coil region" evidence="12">
    <location>
        <begin position="828"/>
        <end position="958"/>
    </location>
</feature>
<dbReference type="PIRSF" id="PIRSF005719">
    <property type="entry name" value="SMC"/>
    <property type="match status" value="1"/>
</dbReference>
<organism evidence="15 16">
    <name type="scientific">Brassica napus</name>
    <name type="common">Rape</name>
    <dbReference type="NCBI Taxonomy" id="3708"/>
    <lineage>
        <taxon>Eukaryota</taxon>
        <taxon>Viridiplantae</taxon>
        <taxon>Streptophyta</taxon>
        <taxon>Embryophyta</taxon>
        <taxon>Tracheophyta</taxon>
        <taxon>Spermatophyta</taxon>
        <taxon>Magnoliopsida</taxon>
        <taxon>eudicotyledons</taxon>
        <taxon>Gunneridae</taxon>
        <taxon>Pentapetalae</taxon>
        <taxon>rosids</taxon>
        <taxon>malvids</taxon>
        <taxon>Brassicales</taxon>
        <taxon>Brassicaceae</taxon>
        <taxon>Brassiceae</taxon>
        <taxon>Brassica</taxon>
    </lineage>
</organism>
<evidence type="ECO:0000256" key="2">
    <source>
        <dbReference type="ARBA" id="ARBA00004286"/>
    </source>
</evidence>
<evidence type="ECO:0000256" key="5">
    <source>
        <dbReference type="ARBA" id="ARBA00022618"/>
    </source>
</evidence>
<dbReference type="SUPFAM" id="SSF75553">
    <property type="entry name" value="Smc hinge domain"/>
    <property type="match status" value="1"/>
</dbReference>
<dbReference type="Pfam" id="PF06470">
    <property type="entry name" value="SMC_hinge"/>
    <property type="match status" value="1"/>
</dbReference>
<dbReference type="InterPro" id="IPR027417">
    <property type="entry name" value="P-loop_NTPase"/>
</dbReference>
<evidence type="ECO:0000256" key="1">
    <source>
        <dbReference type="ARBA" id="ARBA00004123"/>
    </source>
</evidence>
<dbReference type="Gene3D" id="1.20.1060.20">
    <property type="match status" value="1"/>
</dbReference>
<dbReference type="InterPro" id="IPR024704">
    <property type="entry name" value="SMC"/>
</dbReference>
<feature type="compositionally biased region" description="Basic and acidic residues" evidence="13">
    <location>
        <begin position="437"/>
        <end position="453"/>
    </location>
</feature>
<evidence type="ECO:0000256" key="7">
    <source>
        <dbReference type="ARBA" id="ARBA00023054"/>
    </source>
</evidence>
<evidence type="ECO:0000256" key="3">
    <source>
        <dbReference type="ARBA" id="ARBA00005597"/>
    </source>
</evidence>
<keyword evidence="10" id="KW-0131">Cell cycle</keyword>
<keyword evidence="16" id="KW-1185">Reference proteome</keyword>
<name>A0ABQ7YA03_BRANA</name>
<evidence type="ECO:0000256" key="9">
    <source>
        <dbReference type="ARBA" id="ARBA00023254"/>
    </source>
</evidence>
<feature type="compositionally biased region" description="Basic and acidic residues" evidence="13">
    <location>
        <begin position="465"/>
        <end position="476"/>
    </location>
</feature>
<dbReference type="PANTHER" id="PTHR18937">
    <property type="entry name" value="STRUCTURAL MAINTENANCE OF CHROMOSOMES SMC FAMILY MEMBER"/>
    <property type="match status" value="1"/>
</dbReference>
<dbReference type="SMART" id="SM00968">
    <property type="entry name" value="SMC_hinge"/>
    <property type="match status" value="1"/>
</dbReference>
<keyword evidence="8 11" id="KW-0539">Nucleus</keyword>
<evidence type="ECO:0000256" key="4">
    <source>
        <dbReference type="ARBA" id="ARBA00022454"/>
    </source>
</evidence>
<dbReference type="InterPro" id="IPR036277">
    <property type="entry name" value="SMC_hinge_sf"/>
</dbReference>
<feature type="compositionally biased region" description="Basic and acidic residues" evidence="13">
    <location>
        <begin position="323"/>
        <end position="332"/>
    </location>
</feature>
<evidence type="ECO:0000256" key="10">
    <source>
        <dbReference type="ARBA" id="ARBA00023306"/>
    </source>
</evidence>
<dbReference type="Gene3D" id="3.40.50.300">
    <property type="entry name" value="P-loop containing nucleotide triphosphate hydrolases"/>
    <property type="match status" value="2"/>
</dbReference>
<evidence type="ECO:0000256" key="12">
    <source>
        <dbReference type="SAM" id="Coils"/>
    </source>
</evidence>
<feature type="coiled-coil region" evidence="12">
    <location>
        <begin position="700"/>
        <end position="803"/>
    </location>
</feature>
<sequence>MPAIQSPPGRILQLEMENFKSYKGHQLVGPFKDFTAIIGPNGAGKSNLMDAISFVLGVRTGQLRGSQLKDLIYAFDDREKEQRGRKAFVRLVYLLDDGVELRFTRTITSSGGSEYRIDNRVVNWEEYNGKLRSIGILVKARNFLVFQGDVESVASKNSKELTGLLEQISGSDELKKEYEELEEKKASAEEKAALIYQKKKTIGAEKKLKKAQKEEAEKHLKLQEELKALKREHFLWQLYNIENDIEKANEDVDAEKNNRKDVMAKLEKFEHEAGKRKVEQAKYLKEIAQREKKIAERSSKLGKYQPELLRLKEEIARIKSKIESSRKEVDKRKKEKGKHSKEIEQMQKSIKDLNEKMNELNERRQDSSGKLPMLDSQLQEYFRIKEEAGMKTIKLRDEKEVLDRQYHTDLEALRNLEENYQQLINRENDLDEQIERMKSRQKEIEDSSSEYKNETTSLKKQLRSLQEKHRDARNASEKLKTRIAELEDQLSDLTAERYENERDSRLTQAVESLKRLFQGVHGRMTDLCRPNRKKYNLAVTVAMGRFMDAVVVEDENTGKDCIKYLKEQRLPPMTFIPLQSVRVKPVLERLRNLDGTAKLAFDVIQYPLQIRRLICVGFQFMFLDLNHFTFDPELEKAVLFAVGNTLVCDDLDEAKRLSWTGERFKVVTVDGILLTKAGTMTGGTSGGMEAKSNKWDDKKIEGLMKKKEEYELELEKVGSIRDMQIKESEISGKISGLEKKIQYAEIEKKSIKDKLPHLEQEKRNIAEESRRINVELSKSRAEVDKRNTEIRKLEKRINEIVDRIYKDFSQSVGVANIREYEEKQLKEAQEVAEERLNLSNQLAKLKYQVEYEQNRDVGSRIRKLESSISSLETDLEKIQKRKSELKELTEKATNEINNWKKEMGECKQKSEEYEKEILDWKKQASQATTSITKLNRQINSKETQIEQLISQKQEIAEQCELERIALPVLSDAAEEEDDSDGPQYDFSELDRAHLQERRPSARDKMDAEFRQKIESKSSEIERTAPNLRALDQYEAIQEKEKQVSQEFEAARKEEKQVADAYNTVKQKRYELFMEAFNHISSIIDKIYKQLTKSNTHPLGGTAYLNLENEDDPFLHGIKYTTMPPTKRFRDMEQLSGGEKTVAALALLFSIHRLWSCYRPSPFFILDEVDAALDNLNVAKVAQFIRSKSCQAARDNQDAEDGHGFQSIVISLKDSFYDKAEALVGVYRDVDKSCSSTMSFDLRNYAES</sequence>
<dbReference type="Gene3D" id="1.10.287.1490">
    <property type="match status" value="1"/>
</dbReference>
<dbReference type="InterPro" id="IPR010935">
    <property type="entry name" value="SMC_hinge"/>
</dbReference>
<keyword evidence="4" id="KW-0158">Chromosome</keyword>
<comment type="similarity">
    <text evidence="3">Belongs to the SMC family. SMC1 subfamily.</text>
</comment>
<feature type="domain" description="SMC hinge" evidence="14">
    <location>
        <begin position="518"/>
        <end position="658"/>
    </location>
</feature>
<accession>A0ABQ7YA03</accession>
<feature type="region of interest" description="Disordered" evidence="13">
    <location>
        <begin position="323"/>
        <end position="344"/>
    </location>
</feature>
<dbReference type="EMBL" id="JAGKQM010000018">
    <property type="protein sequence ID" value="KAH0865015.1"/>
    <property type="molecule type" value="Genomic_DNA"/>
</dbReference>
<keyword evidence="6" id="KW-0498">Mitosis</keyword>
<proteinExistence type="inferred from homology"/>
<dbReference type="Gene3D" id="3.30.70.1620">
    <property type="match status" value="1"/>
</dbReference>
<keyword evidence="5" id="KW-0132">Cell division</keyword>
<dbReference type="InterPro" id="IPR028468">
    <property type="entry name" value="Smc1_ABC"/>
</dbReference>
<evidence type="ECO:0000256" key="11">
    <source>
        <dbReference type="PIRNR" id="PIRNR005719"/>
    </source>
</evidence>
<evidence type="ECO:0000256" key="8">
    <source>
        <dbReference type="ARBA" id="ARBA00023242"/>
    </source>
</evidence>